<evidence type="ECO:0000256" key="5">
    <source>
        <dbReference type="ARBA" id="ARBA00022630"/>
    </source>
</evidence>
<evidence type="ECO:0000256" key="8">
    <source>
        <dbReference type="ARBA" id="ARBA00023002"/>
    </source>
</evidence>
<evidence type="ECO:0000313" key="12">
    <source>
        <dbReference type="EMBL" id="KAA8904496.1"/>
    </source>
</evidence>
<dbReference type="PANTHER" id="PTHR42802">
    <property type="entry name" value="MONOOXYGENASE"/>
    <property type="match status" value="1"/>
</dbReference>
<evidence type="ECO:0000256" key="9">
    <source>
        <dbReference type="ARBA" id="ARBA00047598"/>
    </source>
</evidence>
<gene>
    <name evidence="12" type="ORF">FN846DRAFT_890859</name>
</gene>
<dbReference type="EC" id="1.14.13.196" evidence="4"/>
<comment type="cofactor">
    <cofactor evidence="1">
        <name>FAD</name>
        <dbReference type="ChEBI" id="CHEBI:57692"/>
    </cofactor>
</comment>
<dbReference type="Gene3D" id="3.50.50.60">
    <property type="entry name" value="FAD/NAD(P)-binding domain"/>
    <property type="match status" value="1"/>
</dbReference>
<evidence type="ECO:0000256" key="6">
    <source>
        <dbReference type="ARBA" id="ARBA00022827"/>
    </source>
</evidence>
<keyword evidence="5" id="KW-0285">Flavoprotein</keyword>
<dbReference type="GO" id="GO:0006879">
    <property type="term" value="P:intracellular iron ion homeostasis"/>
    <property type="evidence" value="ECO:0007669"/>
    <property type="project" value="TreeGrafter"/>
</dbReference>
<keyword evidence="11" id="KW-0812">Transmembrane</keyword>
<evidence type="ECO:0000256" key="4">
    <source>
        <dbReference type="ARBA" id="ARBA00012881"/>
    </source>
</evidence>
<comment type="catalytic activity">
    <reaction evidence="9">
        <text>L-ornithine + NADPH + O2 = N(5)-hydroxy-L-ornithine + NADP(+) + H2O</text>
        <dbReference type="Rhea" id="RHEA:41508"/>
        <dbReference type="ChEBI" id="CHEBI:15377"/>
        <dbReference type="ChEBI" id="CHEBI:15379"/>
        <dbReference type="ChEBI" id="CHEBI:46911"/>
        <dbReference type="ChEBI" id="CHEBI:57783"/>
        <dbReference type="ChEBI" id="CHEBI:58349"/>
        <dbReference type="ChEBI" id="CHEBI:78275"/>
        <dbReference type="EC" id="1.14.13.196"/>
    </reaction>
</comment>
<keyword evidence="6" id="KW-0274">FAD</keyword>
<accession>A0A5J5EVZ8</accession>
<keyword evidence="7" id="KW-0521">NADP</keyword>
<evidence type="ECO:0000256" key="10">
    <source>
        <dbReference type="ARBA" id="ARBA00049248"/>
    </source>
</evidence>
<sequence length="533" mass="58918">MPNIDSEYGEGFGFECQSSNGTADGGAGGTGSYSSQDAPYDLVCIGFGPASLAIAIALHDRNINARVLFLERQPHFAWHSGMLLPGTHMQISFLKDLATLRNPRSEFTFVNYLHNQQRLVTFTNLSTFLPLREEYNDYMSWCAGHFKDMVRYSVEVVEVSPVKGAGGVKSWEVSTRHLSNGRISVVKARNVVIAIGGRPKLPASITPHPRIIHSSQYSTTIPSLLTDPAMPYRIAVVGAGQSSAEIFNDLHARFPAAKTQLFIRQHALKPSDDSPFVNEIFDPERVEVVYGMRPDIRKASLREDKATNYSVVRLELLEALYNKMYAQKLREPDESKWQHRIQPLRDVVGTEWDWKTGGLRLTLKNTRTGELVDSDAKFDAVIFGTGYTRDVHLQMLKQVEGLLKDGCCSVGRDYRLAFRDGVVAEGTNIFLQGCCEETHGLSDTLLSILAVRAGEIVTSIFGPGPDTAPSAAFRRSKNETPSLVMVDDASPMVRKFATTASFWLGIVVAIFMGVLSWLLRGASKDLGGFMLSV</sequence>
<dbReference type="Pfam" id="PF13434">
    <property type="entry name" value="Lys_Orn_oxgnase"/>
    <property type="match status" value="1"/>
</dbReference>
<dbReference type="Proteomes" id="UP000326924">
    <property type="component" value="Unassembled WGS sequence"/>
</dbReference>
<dbReference type="SUPFAM" id="SSF51905">
    <property type="entry name" value="FAD/NAD(P)-binding domain"/>
    <property type="match status" value="1"/>
</dbReference>
<evidence type="ECO:0000256" key="2">
    <source>
        <dbReference type="ARBA" id="ARBA00004924"/>
    </source>
</evidence>
<keyword evidence="11" id="KW-0472">Membrane</keyword>
<comment type="caution">
    <text evidence="12">The sequence shown here is derived from an EMBL/GenBank/DDBJ whole genome shotgun (WGS) entry which is preliminary data.</text>
</comment>
<comment type="catalytic activity">
    <reaction evidence="10">
        <text>L-ornithine + NADH + O2 = N(5)-hydroxy-L-ornithine + NAD(+) + H2O</text>
        <dbReference type="Rhea" id="RHEA:41512"/>
        <dbReference type="ChEBI" id="CHEBI:15377"/>
        <dbReference type="ChEBI" id="CHEBI:15379"/>
        <dbReference type="ChEBI" id="CHEBI:46911"/>
        <dbReference type="ChEBI" id="CHEBI:57540"/>
        <dbReference type="ChEBI" id="CHEBI:57945"/>
        <dbReference type="ChEBI" id="CHEBI:78275"/>
        <dbReference type="EC" id="1.14.13.196"/>
    </reaction>
</comment>
<name>A0A5J5EVZ8_9PEZI</name>
<evidence type="ECO:0000256" key="11">
    <source>
        <dbReference type="SAM" id="Phobius"/>
    </source>
</evidence>
<evidence type="ECO:0000313" key="13">
    <source>
        <dbReference type="Proteomes" id="UP000326924"/>
    </source>
</evidence>
<keyword evidence="13" id="KW-1185">Reference proteome</keyword>
<dbReference type="EMBL" id="VXIS01000108">
    <property type="protein sequence ID" value="KAA8904496.1"/>
    <property type="molecule type" value="Genomic_DNA"/>
</dbReference>
<comment type="pathway">
    <text evidence="2">Siderophore biosynthesis.</text>
</comment>
<dbReference type="AlphaFoldDB" id="A0A5J5EVZ8"/>
<evidence type="ECO:0000256" key="3">
    <source>
        <dbReference type="ARBA" id="ARBA00007588"/>
    </source>
</evidence>
<comment type="similarity">
    <text evidence="3">Belongs to the lysine N(6)-hydroxylase/L-ornithine N(5)-oxygenase family.</text>
</comment>
<dbReference type="InterPro" id="IPR036188">
    <property type="entry name" value="FAD/NAD-bd_sf"/>
</dbReference>
<evidence type="ECO:0000256" key="7">
    <source>
        <dbReference type="ARBA" id="ARBA00022857"/>
    </source>
</evidence>
<keyword evidence="8" id="KW-0560">Oxidoreductase</keyword>
<dbReference type="PRINTS" id="PR00368">
    <property type="entry name" value="FADPNR"/>
</dbReference>
<dbReference type="InParanoid" id="A0A5J5EVZ8"/>
<dbReference type="OrthoDB" id="3519933at2759"/>
<keyword evidence="11" id="KW-1133">Transmembrane helix</keyword>
<feature type="transmembrane region" description="Helical" evidence="11">
    <location>
        <begin position="500"/>
        <end position="519"/>
    </location>
</feature>
<protein>
    <recommendedName>
        <fullName evidence="4">L-ornithine N(5)-monooxygenase [NAD(P)H]</fullName>
        <ecNumber evidence="4">1.14.13.196</ecNumber>
    </recommendedName>
</protein>
<proteinExistence type="inferred from homology"/>
<reference evidence="12 13" key="1">
    <citation type="submission" date="2019-09" db="EMBL/GenBank/DDBJ databases">
        <title>Draft genome of the ectomycorrhizal ascomycete Sphaerosporella brunnea.</title>
        <authorList>
            <consortium name="DOE Joint Genome Institute"/>
            <person name="Benucci G.M."/>
            <person name="Marozzi G."/>
            <person name="Antonielli L."/>
            <person name="Sanchez S."/>
            <person name="Marco P."/>
            <person name="Wang X."/>
            <person name="Falini L.B."/>
            <person name="Barry K."/>
            <person name="Haridas S."/>
            <person name="Lipzen A."/>
            <person name="Labutti K."/>
            <person name="Grigoriev I.V."/>
            <person name="Murat C."/>
            <person name="Martin F."/>
            <person name="Albertini E."/>
            <person name="Donnini D."/>
            <person name="Bonito G."/>
        </authorList>
    </citation>
    <scope>NUCLEOTIDE SEQUENCE [LARGE SCALE GENOMIC DNA]</scope>
    <source>
        <strain evidence="12 13">Sb_GMNB300</strain>
    </source>
</reference>
<dbReference type="InterPro" id="IPR025700">
    <property type="entry name" value="Lys/Orn_oxygenase"/>
</dbReference>
<dbReference type="PANTHER" id="PTHR42802:SF1">
    <property type="entry name" value="L-ORNITHINE N(5)-MONOOXYGENASE"/>
    <property type="match status" value="1"/>
</dbReference>
<dbReference type="GO" id="GO:0004497">
    <property type="term" value="F:monooxygenase activity"/>
    <property type="evidence" value="ECO:0007669"/>
    <property type="project" value="UniProtKB-KW"/>
</dbReference>
<keyword evidence="12" id="KW-0503">Monooxygenase</keyword>
<evidence type="ECO:0000256" key="1">
    <source>
        <dbReference type="ARBA" id="ARBA00001974"/>
    </source>
</evidence>
<organism evidence="12 13">
    <name type="scientific">Sphaerosporella brunnea</name>
    <dbReference type="NCBI Taxonomy" id="1250544"/>
    <lineage>
        <taxon>Eukaryota</taxon>
        <taxon>Fungi</taxon>
        <taxon>Dikarya</taxon>
        <taxon>Ascomycota</taxon>
        <taxon>Pezizomycotina</taxon>
        <taxon>Pezizomycetes</taxon>
        <taxon>Pezizales</taxon>
        <taxon>Pyronemataceae</taxon>
        <taxon>Sphaerosporella</taxon>
    </lineage>
</organism>